<evidence type="ECO:0008006" key="4">
    <source>
        <dbReference type="Google" id="ProtNLM"/>
    </source>
</evidence>
<sequence>MRRNHHSPYFIASPTLWPNAVLTRIAFFLPTNKDRLHFSLVHSNWSSPGLEALWSCPSFPTERSLALFIHTAKINPSLLHLASGYDLTIDTLRLSLLPEASLIKASLLGSSYYQPSALKPLILNSPFTDPNVLISLIHSSKALSSLSFYGFNINEQHLGSLINLGKSLRHLQIIGAPRIPPKNLGSFFKFFTKLTSLKLKLGAKVPLEVWNALQTCAPNLSVLELWVDNSTTEISSFLVSLKSLTNLTIRGKNNSLGPGIFQHIIQSNPLLNSLTVESIDLTPADLFSIFNNSTNLSSLELINRGNDPLFIKNSEIEWICASPNLSNLVLSGFDLNKKIYSNLLGNLKNICTISITNSTRLSSGPINRLAQNATSLTGIRISGCPGVSDSIIKSLSDYQFKSLLVLLLEGIEISSSQSLKPLLSKLYKVKELKITGEETFKKKFELDSNSDRIHNPKQHKPQQQTHTNNPGMNNQQHRPFNNPNMNGNNRDVFTSSNNRDLFTLLTNQDPRNNPSKKRDSSGIETPIFNKFIPKSKKRSSFMETTQTDRTSPFDGKKSTKNPSFTPPPNNSQHNKSPFLKSALKKPEENYSFNNLGQRMSPGNPNFGNSRKSPQSSEWKSSDEFNKLFSTDFGSTNTNTQNNGNGDDKPVSFNRTPKSVSFSFNSSEPNTNYSSVNAKQKPNPFSFPEYTQNNDFGLEVYGFDNTTNKDYDDIDYFSPDEINPANSKSIDISFSQSDFKKANLSNSSFGRSSPNKFDSFNSPIQSNQFDYSETSDNDEKFGIDLDDQDDNEDPYNSNDNTLPQTPKIRSTAQLVNKNNNRRSPESNLFGIKMNNNRNLNANRSQNNNRNLNANRSQNNNRNLNANRNQNNNRNLNSNNRFQNHTPRNENQKAKHNNSTPPIPNRQQKQDASNNKTLSMPSTQLGVATSLLSQLQSVLHPGLQNLATTQMQMSPQQVMMNQFGLPQNNISGFPQPHLQNLMQTQLQNQQAQLYPFSNPLFRPFMLPGYMPNPQQMYNPQALIQQSPPFKPFNRPPPWSAPEPPPNSAPTSFTQDRIRKKDSEIPSNFTQNRILNKNSNSNSSFTQNRTLNKHNSHSGPINRHVNNNKPTNLFKPLNSKPNSVDSGNRYGTVNTVDNSLKVKEMKSLLGLSPDNKIPQTVRKPISVNATTTAKQRSSLPNNLSLGAKPNNLNTSNSFENKDENENKSAGLAATLKLPAFSNKNNQNLKKDNSIMNEIEYLAKTYRRPTFNTNQYKAPTSKEDEVWRAKINNIDKIRNETAVETENVVGGNPEKSVGAVGNGELGALGKPNNLVSDNSVLNASNNFSKVNRAAKKRQFILDLDVETHEFGRQNLRVFEGDDPKILARTFCETYNMLDLALGLQTVLETKIKKNLKTADTRKSMP</sequence>
<comment type="caution">
    <text evidence="2">The sequence shown here is derived from an EMBL/GenBank/DDBJ whole genome shotgun (WGS) entry which is preliminary data.</text>
</comment>
<feature type="compositionally biased region" description="Polar residues" evidence="1">
    <location>
        <begin position="461"/>
        <end position="479"/>
    </location>
</feature>
<feature type="compositionally biased region" description="Polar residues" evidence="1">
    <location>
        <begin position="743"/>
        <end position="773"/>
    </location>
</feature>
<proteinExistence type="predicted"/>
<dbReference type="Proteomes" id="UP000245591">
    <property type="component" value="Unassembled WGS sequence"/>
</dbReference>
<keyword evidence="3" id="KW-1185">Reference proteome</keyword>
<feature type="compositionally biased region" description="Polar residues" evidence="1">
    <location>
        <begin position="592"/>
        <end position="618"/>
    </location>
</feature>
<evidence type="ECO:0000256" key="1">
    <source>
        <dbReference type="SAM" id="MobiDB-lite"/>
    </source>
</evidence>
<accession>A0A2U1J195</accession>
<feature type="compositionally biased region" description="Low complexity" evidence="1">
    <location>
        <begin position="833"/>
        <end position="879"/>
    </location>
</feature>
<feature type="compositionally biased region" description="Polar residues" evidence="1">
    <location>
        <begin position="793"/>
        <end position="817"/>
    </location>
</feature>
<gene>
    <name evidence="2" type="ORF">BB558_005194</name>
</gene>
<feature type="compositionally biased region" description="Low complexity" evidence="1">
    <location>
        <begin position="633"/>
        <end position="644"/>
    </location>
</feature>
<feature type="region of interest" description="Disordered" evidence="1">
    <location>
        <begin position="592"/>
        <end position="688"/>
    </location>
</feature>
<evidence type="ECO:0000313" key="2">
    <source>
        <dbReference type="EMBL" id="PVZ98797.1"/>
    </source>
</evidence>
<feature type="region of interest" description="Disordered" evidence="1">
    <location>
        <begin position="445"/>
        <end position="577"/>
    </location>
</feature>
<feature type="compositionally biased region" description="Polar residues" evidence="1">
    <location>
        <begin position="1165"/>
        <end position="1195"/>
    </location>
</feature>
<feature type="region of interest" description="Disordered" evidence="1">
    <location>
        <begin position="1022"/>
        <end position="1129"/>
    </location>
</feature>
<feature type="region of interest" description="Disordered" evidence="1">
    <location>
        <begin position="1165"/>
        <end position="1203"/>
    </location>
</feature>
<feature type="compositionally biased region" description="Polar residues" evidence="1">
    <location>
        <begin position="1062"/>
        <end position="1087"/>
    </location>
</feature>
<feature type="compositionally biased region" description="Polar residues" evidence="1">
    <location>
        <begin position="491"/>
        <end position="513"/>
    </location>
</feature>
<name>A0A2U1J195_SMIAN</name>
<protein>
    <recommendedName>
        <fullName evidence="4">RNI-like protein</fullName>
    </recommendedName>
</protein>
<feature type="region of interest" description="Disordered" evidence="1">
    <location>
        <begin position="743"/>
        <end position="918"/>
    </location>
</feature>
<reference evidence="2 3" key="1">
    <citation type="journal article" date="2018" name="MBio">
        <title>Comparative Genomics Reveals the Core Gene Toolbox for the Fungus-Insect Symbiosis.</title>
        <authorList>
            <person name="Wang Y."/>
            <person name="Stata M."/>
            <person name="Wang W."/>
            <person name="Stajich J.E."/>
            <person name="White M.M."/>
            <person name="Moncalvo J.M."/>
        </authorList>
    </citation>
    <scope>NUCLEOTIDE SEQUENCE [LARGE SCALE GENOMIC DNA]</scope>
    <source>
        <strain evidence="2 3">AUS-126-30</strain>
    </source>
</reference>
<feature type="compositionally biased region" description="Polar residues" evidence="1">
    <location>
        <begin position="541"/>
        <end position="550"/>
    </location>
</feature>
<organism evidence="2 3">
    <name type="scientific">Smittium angustum</name>
    <dbReference type="NCBI Taxonomy" id="133377"/>
    <lineage>
        <taxon>Eukaryota</taxon>
        <taxon>Fungi</taxon>
        <taxon>Fungi incertae sedis</taxon>
        <taxon>Zoopagomycota</taxon>
        <taxon>Kickxellomycotina</taxon>
        <taxon>Harpellomycetes</taxon>
        <taxon>Harpellales</taxon>
        <taxon>Legeriomycetaceae</taxon>
        <taxon>Smittium</taxon>
    </lineage>
</organism>
<feature type="compositionally biased region" description="Polar residues" evidence="1">
    <location>
        <begin position="1116"/>
        <end position="1129"/>
    </location>
</feature>
<feature type="compositionally biased region" description="Acidic residues" evidence="1">
    <location>
        <begin position="783"/>
        <end position="792"/>
    </location>
</feature>
<feature type="compositionally biased region" description="Basic and acidic residues" evidence="1">
    <location>
        <begin position="445"/>
        <end position="454"/>
    </location>
</feature>
<dbReference type="SUPFAM" id="SSF52047">
    <property type="entry name" value="RNI-like"/>
    <property type="match status" value="1"/>
</dbReference>
<dbReference type="Gene3D" id="3.80.10.10">
    <property type="entry name" value="Ribonuclease Inhibitor"/>
    <property type="match status" value="2"/>
</dbReference>
<feature type="compositionally biased region" description="Pro residues" evidence="1">
    <location>
        <begin position="1026"/>
        <end position="1045"/>
    </location>
</feature>
<dbReference type="EMBL" id="MBFU01000508">
    <property type="protein sequence ID" value="PVZ98797.1"/>
    <property type="molecule type" value="Genomic_DNA"/>
</dbReference>
<feature type="compositionally biased region" description="Polar residues" evidence="1">
    <location>
        <begin position="652"/>
        <end position="679"/>
    </location>
</feature>
<feature type="compositionally biased region" description="Polar residues" evidence="1">
    <location>
        <begin position="895"/>
        <end position="918"/>
    </location>
</feature>
<dbReference type="InterPro" id="IPR032675">
    <property type="entry name" value="LRR_dom_sf"/>
</dbReference>
<evidence type="ECO:0000313" key="3">
    <source>
        <dbReference type="Proteomes" id="UP000245591"/>
    </source>
</evidence>